<name>A0A2J8L8F4_PANTR</name>
<protein>
    <submittedName>
        <fullName evidence="3">DCTD isoform 11</fullName>
    </submittedName>
    <submittedName>
        <fullName evidence="1">DCTD isoform 8</fullName>
    </submittedName>
    <submittedName>
        <fullName evidence="2">DCTD isoform 9</fullName>
    </submittedName>
</protein>
<accession>A0A2J8L8F4</accession>
<evidence type="ECO:0000313" key="3">
    <source>
        <dbReference type="EMBL" id="PNI43550.1"/>
    </source>
</evidence>
<dbReference type="AlphaFoldDB" id="A0A2J8L8F4"/>
<gene>
    <name evidence="3" type="ORF">CK820_G0031775</name>
</gene>
<comment type="caution">
    <text evidence="3">The sequence shown here is derived from an EMBL/GenBank/DDBJ whole genome shotgun (WGS) entry which is preliminary data.</text>
</comment>
<dbReference type="Proteomes" id="UP000236370">
    <property type="component" value="Unassembled WGS sequence"/>
</dbReference>
<organism evidence="3 4">
    <name type="scientific">Pan troglodytes</name>
    <name type="common">Chimpanzee</name>
    <dbReference type="NCBI Taxonomy" id="9598"/>
    <lineage>
        <taxon>Eukaryota</taxon>
        <taxon>Metazoa</taxon>
        <taxon>Chordata</taxon>
        <taxon>Craniata</taxon>
        <taxon>Vertebrata</taxon>
        <taxon>Euteleostomi</taxon>
        <taxon>Mammalia</taxon>
        <taxon>Eutheria</taxon>
        <taxon>Euarchontoglires</taxon>
        <taxon>Primates</taxon>
        <taxon>Haplorrhini</taxon>
        <taxon>Catarrhini</taxon>
        <taxon>Hominidae</taxon>
        <taxon>Pan</taxon>
    </lineage>
</organism>
<sequence length="44" mass="4744">MLGLSPHRALVGVQPHQEKAPRGLTGPFPLLLFPGPPWLPLPPI</sequence>
<proteinExistence type="predicted"/>
<dbReference type="EMBL" id="NBAG03000302">
    <property type="protein sequence ID" value="PNI43548.1"/>
    <property type="molecule type" value="Genomic_DNA"/>
</dbReference>
<evidence type="ECO:0000313" key="1">
    <source>
        <dbReference type="EMBL" id="PNI43547.1"/>
    </source>
</evidence>
<dbReference type="EMBL" id="NBAG03000302">
    <property type="protein sequence ID" value="PNI43547.1"/>
    <property type="molecule type" value="Genomic_DNA"/>
</dbReference>
<evidence type="ECO:0000313" key="4">
    <source>
        <dbReference type="Proteomes" id="UP000236370"/>
    </source>
</evidence>
<dbReference type="EMBL" id="NBAG03000302">
    <property type="protein sequence ID" value="PNI43550.1"/>
    <property type="molecule type" value="Genomic_DNA"/>
</dbReference>
<evidence type="ECO:0000313" key="2">
    <source>
        <dbReference type="EMBL" id="PNI43548.1"/>
    </source>
</evidence>
<reference evidence="3 4" key="1">
    <citation type="submission" date="2017-12" db="EMBL/GenBank/DDBJ databases">
        <title>High-resolution comparative analysis of great ape genomes.</title>
        <authorList>
            <person name="Pollen A."/>
            <person name="Hastie A."/>
            <person name="Hormozdiari F."/>
            <person name="Dougherty M."/>
            <person name="Liu R."/>
            <person name="Chaisson M."/>
            <person name="Hoppe E."/>
            <person name="Hill C."/>
            <person name="Pang A."/>
            <person name="Hillier L."/>
            <person name="Baker C."/>
            <person name="Armstrong J."/>
            <person name="Shendure J."/>
            <person name="Paten B."/>
            <person name="Wilson R."/>
            <person name="Chao H."/>
            <person name="Schneider V."/>
            <person name="Ventura M."/>
            <person name="Kronenberg Z."/>
            <person name="Murali S."/>
            <person name="Gordon D."/>
            <person name="Cantsilieris S."/>
            <person name="Munson K."/>
            <person name="Nelson B."/>
            <person name="Raja A."/>
            <person name="Underwood J."/>
            <person name="Diekhans M."/>
            <person name="Fiddes I."/>
            <person name="Haussler D."/>
            <person name="Eichler E."/>
        </authorList>
    </citation>
    <scope>NUCLEOTIDE SEQUENCE [LARGE SCALE GENOMIC DNA]</scope>
    <source>
        <strain evidence="3">Yerkes chimp pedigree #C0471</strain>
        <tissue evidence="3">Blood</tissue>
    </source>
</reference>